<sequence length="88" mass="9589">MNLTEMAQREGLPDSVTVEREDTEAGFLIRAVQGERGAEVLITPSACKMYGEGPSINVALDRLRQLLKGAGLPPRGEAGWHREELADI</sequence>
<dbReference type="EMBL" id="RXPE01000010">
    <property type="protein sequence ID" value="RTR27544.1"/>
    <property type="molecule type" value="Genomic_DNA"/>
</dbReference>
<dbReference type="RefSeq" id="WP_126351988.1">
    <property type="nucleotide sequence ID" value="NZ_CP086380.1"/>
</dbReference>
<evidence type="ECO:0000313" key="2">
    <source>
        <dbReference type="Proteomes" id="UP000277766"/>
    </source>
</evidence>
<comment type="caution">
    <text evidence="1">The sequence shown here is derived from an EMBL/GenBank/DDBJ whole genome shotgun (WGS) entry which is preliminary data.</text>
</comment>
<proteinExistence type="predicted"/>
<dbReference type="AlphaFoldDB" id="A0A3S0I8D1"/>
<evidence type="ECO:0000313" key="1">
    <source>
        <dbReference type="EMBL" id="RTR27544.1"/>
    </source>
</evidence>
<reference evidence="1 2" key="1">
    <citation type="submission" date="2018-12" db="EMBL/GenBank/DDBJ databases">
        <title>Deinococcus radiophilus ATCC 27603 genome sequencing and assembly.</title>
        <authorList>
            <person name="Maclea K.S."/>
            <person name="Maynard C.R."/>
        </authorList>
    </citation>
    <scope>NUCLEOTIDE SEQUENCE [LARGE SCALE GENOMIC DNA]</scope>
    <source>
        <strain evidence="1 2">ATCC 27603</strain>
    </source>
</reference>
<gene>
    <name evidence="1" type="ORF">EJ104_06730</name>
</gene>
<dbReference type="Proteomes" id="UP000277766">
    <property type="component" value="Unassembled WGS sequence"/>
</dbReference>
<accession>A0A3S0I8D1</accession>
<dbReference type="OrthoDB" id="71690at2"/>
<keyword evidence="2" id="KW-1185">Reference proteome</keyword>
<name>A0A3S0I8D1_9DEIO</name>
<organism evidence="1 2">
    <name type="scientific">Deinococcus radiophilus</name>
    <dbReference type="NCBI Taxonomy" id="32062"/>
    <lineage>
        <taxon>Bacteria</taxon>
        <taxon>Thermotogati</taxon>
        <taxon>Deinococcota</taxon>
        <taxon>Deinococci</taxon>
        <taxon>Deinococcales</taxon>
        <taxon>Deinococcaceae</taxon>
        <taxon>Deinococcus</taxon>
    </lineage>
</organism>
<protein>
    <submittedName>
        <fullName evidence="1">Uncharacterized protein</fullName>
    </submittedName>
</protein>